<evidence type="ECO:0000256" key="2">
    <source>
        <dbReference type="ARBA" id="ARBA00023125"/>
    </source>
</evidence>
<feature type="domain" description="HTH gntR-type" evidence="4">
    <location>
        <begin position="1"/>
        <end position="68"/>
    </location>
</feature>
<dbReference type="Proteomes" id="UP000294166">
    <property type="component" value="Unassembled WGS sequence"/>
</dbReference>
<dbReference type="PANTHER" id="PTHR44846:SF7">
    <property type="entry name" value="TRANSCRIPTIONAL REGULATOR OF 2-AMINOETHYLPHOSPHONATE DEGRADATION OPERONS-RELATED"/>
    <property type="match status" value="1"/>
</dbReference>
<comment type="caution">
    <text evidence="5">The sequence shown here is derived from an EMBL/GenBank/DDBJ whole genome shotgun (WGS) entry which is preliminary data.</text>
</comment>
<dbReference type="PROSITE" id="PS50949">
    <property type="entry name" value="HTH_GNTR"/>
    <property type="match status" value="1"/>
</dbReference>
<keyword evidence="1" id="KW-0805">Transcription regulation</keyword>
<proteinExistence type="predicted"/>
<dbReference type="GO" id="GO:0045892">
    <property type="term" value="P:negative regulation of DNA-templated transcription"/>
    <property type="evidence" value="ECO:0007669"/>
    <property type="project" value="TreeGrafter"/>
</dbReference>
<organism evidence="5 8">
    <name type="scientific">Aliivibrio finisterrensis</name>
    <dbReference type="NCBI Taxonomy" id="511998"/>
    <lineage>
        <taxon>Bacteria</taxon>
        <taxon>Pseudomonadati</taxon>
        <taxon>Pseudomonadota</taxon>
        <taxon>Gammaproteobacteria</taxon>
        <taxon>Vibrionales</taxon>
        <taxon>Vibrionaceae</taxon>
        <taxon>Aliivibrio</taxon>
    </lineage>
</organism>
<evidence type="ECO:0000259" key="4">
    <source>
        <dbReference type="PROSITE" id="PS50949"/>
    </source>
</evidence>
<sequence length="229" mass="26053">MQYLMIKDAIEEQIESGMLKSGHKLPSERVLAESFSTTRITLREALNHLALSGKVYKEERRGWFVSTDTLSFNPVTDTDFAKVCQKQKWHYAVSSISAQRVLAPKEIAETLQLPPFSYVIMQTKLWTIEGRKAAVQYQYAPEKQFSNIAMIDEDANLTEYLKVHYLCESQKNRVKVEVAPATELESSTLNISSGSMLMSITQTAINNQNISYLLQVLRISHDLVTIEIE</sequence>
<dbReference type="EMBL" id="SEZJ01000010">
    <property type="protein sequence ID" value="RYU45794.1"/>
    <property type="molecule type" value="Genomic_DNA"/>
</dbReference>
<dbReference type="CDD" id="cd07377">
    <property type="entry name" value="WHTH_GntR"/>
    <property type="match status" value="1"/>
</dbReference>
<dbReference type="AlphaFoldDB" id="A0A4Q5KI11"/>
<reference evidence="8 9" key="1">
    <citation type="submission" date="2019-02" db="EMBL/GenBank/DDBJ databases">
        <title>Genome sequences of Aliivibrio finisterrensis strains from farmed Atlantic salmon.</title>
        <authorList>
            <person name="Bowman J.P."/>
        </authorList>
    </citation>
    <scope>NUCLEOTIDE SEQUENCE [LARGE SCALE GENOMIC DNA]</scope>
    <source>
        <strain evidence="7 10">A21</strain>
        <strain evidence="5 8">A32</strain>
        <strain evidence="6 9">A46</strain>
    </source>
</reference>
<keyword evidence="3" id="KW-0804">Transcription</keyword>
<dbReference type="RefSeq" id="WP_130047900.1">
    <property type="nucleotide sequence ID" value="NZ_SEZJ01000010.1"/>
</dbReference>
<dbReference type="EMBL" id="SEZN01000013">
    <property type="protein sequence ID" value="RYU64719.1"/>
    <property type="molecule type" value="Genomic_DNA"/>
</dbReference>
<dbReference type="InterPro" id="IPR011663">
    <property type="entry name" value="UTRA"/>
</dbReference>
<dbReference type="OrthoDB" id="9784545at2"/>
<evidence type="ECO:0000313" key="7">
    <source>
        <dbReference type="EMBL" id="RYU64719.1"/>
    </source>
</evidence>
<dbReference type="InterPro" id="IPR050679">
    <property type="entry name" value="Bact_HTH_transcr_reg"/>
</dbReference>
<dbReference type="SUPFAM" id="SSF46785">
    <property type="entry name" value="Winged helix' DNA-binding domain"/>
    <property type="match status" value="1"/>
</dbReference>
<dbReference type="Pfam" id="PF07702">
    <property type="entry name" value="UTRA"/>
    <property type="match status" value="1"/>
</dbReference>
<dbReference type="Proteomes" id="UP000293465">
    <property type="component" value="Unassembled WGS sequence"/>
</dbReference>
<evidence type="ECO:0000313" key="10">
    <source>
        <dbReference type="Proteomes" id="UP000294166"/>
    </source>
</evidence>
<evidence type="ECO:0000256" key="3">
    <source>
        <dbReference type="ARBA" id="ARBA00023163"/>
    </source>
</evidence>
<dbReference type="InterPro" id="IPR000524">
    <property type="entry name" value="Tscrpt_reg_HTH_GntR"/>
</dbReference>
<dbReference type="Gene3D" id="1.10.10.10">
    <property type="entry name" value="Winged helix-like DNA-binding domain superfamily/Winged helix DNA-binding domain"/>
    <property type="match status" value="1"/>
</dbReference>
<evidence type="ECO:0000313" key="6">
    <source>
        <dbReference type="EMBL" id="RYU51884.1"/>
    </source>
</evidence>
<dbReference type="Pfam" id="PF00392">
    <property type="entry name" value="GntR"/>
    <property type="match status" value="1"/>
</dbReference>
<evidence type="ECO:0000256" key="1">
    <source>
        <dbReference type="ARBA" id="ARBA00023015"/>
    </source>
</evidence>
<dbReference type="Proteomes" id="UP000294063">
    <property type="component" value="Unassembled WGS sequence"/>
</dbReference>
<gene>
    <name evidence="5" type="ORF">ERW49_12425</name>
    <name evidence="7" type="ORF">ERW53_08955</name>
    <name evidence="6" type="ORF">ERW57_08200</name>
</gene>
<dbReference type="PRINTS" id="PR00035">
    <property type="entry name" value="HTHGNTR"/>
</dbReference>
<dbReference type="Gene3D" id="3.40.1410.10">
    <property type="entry name" value="Chorismate lyase-like"/>
    <property type="match status" value="1"/>
</dbReference>
<dbReference type="EMBL" id="SEZK01000011">
    <property type="protein sequence ID" value="RYU51884.1"/>
    <property type="molecule type" value="Genomic_DNA"/>
</dbReference>
<evidence type="ECO:0000313" key="8">
    <source>
        <dbReference type="Proteomes" id="UP000293465"/>
    </source>
</evidence>
<keyword evidence="2" id="KW-0238">DNA-binding</keyword>
<evidence type="ECO:0000313" key="5">
    <source>
        <dbReference type="EMBL" id="RYU45794.1"/>
    </source>
</evidence>
<dbReference type="SMART" id="SM00345">
    <property type="entry name" value="HTH_GNTR"/>
    <property type="match status" value="1"/>
</dbReference>
<dbReference type="InterPro" id="IPR036388">
    <property type="entry name" value="WH-like_DNA-bd_sf"/>
</dbReference>
<accession>A0A4Q5KI11</accession>
<dbReference type="GO" id="GO:0003677">
    <property type="term" value="F:DNA binding"/>
    <property type="evidence" value="ECO:0007669"/>
    <property type="project" value="UniProtKB-KW"/>
</dbReference>
<keyword evidence="10" id="KW-1185">Reference proteome</keyword>
<dbReference type="GeneID" id="56275865"/>
<dbReference type="InterPro" id="IPR028978">
    <property type="entry name" value="Chorismate_lyase_/UTRA_dom_sf"/>
</dbReference>
<evidence type="ECO:0000313" key="9">
    <source>
        <dbReference type="Proteomes" id="UP000294063"/>
    </source>
</evidence>
<dbReference type="InterPro" id="IPR036390">
    <property type="entry name" value="WH_DNA-bd_sf"/>
</dbReference>
<dbReference type="GO" id="GO:0003700">
    <property type="term" value="F:DNA-binding transcription factor activity"/>
    <property type="evidence" value="ECO:0007669"/>
    <property type="project" value="InterPro"/>
</dbReference>
<name>A0A4Q5KI11_9GAMM</name>
<dbReference type="SUPFAM" id="SSF64288">
    <property type="entry name" value="Chorismate lyase-like"/>
    <property type="match status" value="1"/>
</dbReference>
<dbReference type="SMART" id="SM00866">
    <property type="entry name" value="UTRA"/>
    <property type="match status" value="1"/>
</dbReference>
<protein>
    <submittedName>
        <fullName evidence="5">GntR family transcriptional regulator</fullName>
    </submittedName>
</protein>
<dbReference type="PANTHER" id="PTHR44846">
    <property type="entry name" value="MANNOSYL-D-GLYCERATE TRANSPORT/METABOLISM SYSTEM REPRESSOR MNGR-RELATED"/>
    <property type="match status" value="1"/>
</dbReference>